<proteinExistence type="predicted"/>
<dbReference type="Gene3D" id="3.20.20.70">
    <property type="entry name" value="Aldolase class I"/>
    <property type="match status" value="1"/>
</dbReference>
<dbReference type="Proteomes" id="UP000392064">
    <property type="component" value="Chromosome"/>
</dbReference>
<dbReference type="PANTHER" id="PTHR35273:SF2">
    <property type="entry name" value="ALPHA-GALACTOSIDASE"/>
    <property type="match status" value="1"/>
</dbReference>
<protein>
    <submittedName>
        <fullName evidence="1">Uncharacterized protein</fullName>
    </submittedName>
</protein>
<dbReference type="AlphaFoldDB" id="A0A5Q2ML62"/>
<dbReference type="InterPro" id="IPR013785">
    <property type="entry name" value="Aldolase_TIM"/>
</dbReference>
<dbReference type="PANTHER" id="PTHR35273">
    <property type="entry name" value="ALPHA-1,4 POLYGALACTOSAMINIDASE, PUTATIVE (AFU_ORTHOLOGUE AFUA_3G07890)-RELATED"/>
    <property type="match status" value="1"/>
</dbReference>
<sequence>MAHRRPALPAQAARPVTGLLTSVLVTLALSASPVGPPPTGGVADYQLGGAYAPSPDVDIVTRDRTEKPVEGRYSICYVNSFQTQPGTLRWWKKKHPRLLLRDRKGHLVRDADWPDEVLLDIRTSTRRAAIGRLNRAWFAQCERKGFQAVEPDNLDSWTRSRGLLKKSYAINFGKRLVREAHRSGVAIAQKNAPELSRKRIGFDFAVAEECEVYRECGAYTRTYGTRLIEIEYTDNGRSAFARACAARSGRASILLRDRDVVPRGAKGYVFRSC</sequence>
<dbReference type="EMBL" id="CP045737">
    <property type="protein sequence ID" value="QGG42551.1"/>
    <property type="molecule type" value="Genomic_DNA"/>
</dbReference>
<evidence type="ECO:0000313" key="2">
    <source>
        <dbReference type="Proteomes" id="UP000392064"/>
    </source>
</evidence>
<evidence type="ECO:0000313" key="1">
    <source>
        <dbReference type="EMBL" id="QGG42551.1"/>
    </source>
</evidence>
<organism evidence="1 2">
    <name type="scientific">Aeromicrobium yanjiei</name>
    <dbReference type="NCBI Taxonomy" id="2662028"/>
    <lineage>
        <taxon>Bacteria</taxon>
        <taxon>Bacillati</taxon>
        <taxon>Actinomycetota</taxon>
        <taxon>Actinomycetes</taxon>
        <taxon>Propionibacteriales</taxon>
        <taxon>Nocardioidaceae</taxon>
        <taxon>Aeromicrobium</taxon>
    </lineage>
</organism>
<dbReference type="SUPFAM" id="SSF51445">
    <property type="entry name" value="(Trans)glycosidases"/>
    <property type="match status" value="1"/>
</dbReference>
<reference evidence="1 2" key="1">
    <citation type="submission" date="2019-11" db="EMBL/GenBank/DDBJ databases">
        <authorList>
            <person name="Li J."/>
        </authorList>
    </citation>
    <scope>NUCLEOTIDE SEQUENCE [LARGE SCALE GENOMIC DNA]</scope>
    <source>
        <strain evidence="1 2">MF47</strain>
    </source>
</reference>
<dbReference type="KEGG" id="aef:GEV26_14835"/>
<dbReference type="InterPro" id="IPR017853">
    <property type="entry name" value="GH"/>
</dbReference>
<name>A0A5Q2ML62_9ACTN</name>
<keyword evidence="2" id="KW-1185">Reference proteome</keyword>
<dbReference type="InterPro" id="IPR004352">
    <property type="entry name" value="GH114_TIM-barrel"/>
</dbReference>
<accession>A0A5Q2ML62</accession>
<gene>
    <name evidence="1" type="ORF">GEV26_14835</name>
</gene>
<dbReference type="Pfam" id="PF03537">
    <property type="entry name" value="Glyco_hydro_114"/>
    <property type="match status" value="1"/>
</dbReference>